<sequence>MISLNKNQIIDLSKLAAKELADKNLSGVNANVAVVLDVSKSMHPLYKDGTVQNTLDRLLALAMKIDDDQQIDAYVFGTTACALNPLTLDDVEGYVEREIVAKHKINQATKYATAIELIQKQYFGQKKPTFVIFITDGDNSDKAETKRWLVQICREPIFWQFVGIGKEEFKFLTRLDDLPGRAIDNAGFMHVNDLTQISDSELYSRLLGEFPQWHEEIQRRVLKQRPDSV</sequence>
<dbReference type="AlphaFoldDB" id="A0A1Y0I9I8"/>
<dbReference type="Pfam" id="PF10138">
    <property type="entry name" value="vWA-TerF-like"/>
    <property type="match status" value="1"/>
</dbReference>
<dbReference type="KEGG" id="ome:OLMES_2363"/>
<evidence type="ECO:0000259" key="1">
    <source>
        <dbReference type="PROSITE" id="PS50234"/>
    </source>
</evidence>
<evidence type="ECO:0000313" key="2">
    <source>
        <dbReference type="EMBL" id="ARU56426.1"/>
    </source>
</evidence>
<dbReference type="PROSITE" id="PS50234">
    <property type="entry name" value="VWFA"/>
    <property type="match status" value="1"/>
</dbReference>
<dbReference type="EMBL" id="CP021425">
    <property type="protein sequence ID" value="ARU56426.1"/>
    <property type="molecule type" value="Genomic_DNA"/>
</dbReference>
<dbReference type="InterPro" id="IPR002035">
    <property type="entry name" value="VWF_A"/>
</dbReference>
<organism evidence="2 3">
    <name type="scientific">Oleiphilus messinensis</name>
    <dbReference type="NCBI Taxonomy" id="141451"/>
    <lineage>
        <taxon>Bacteria</taxon>
        <taxon>Pseudomonadati</taxon>
        <taxon>Pseudomonadota</taxon>
        <taxon>Gammaproteobacteria</taxon>
        <taxon>Oceanospirillales</taxon>
        <taxon>Oleiphilaceae</taxon>
        <taxon>Oleiphilus</taxon>
    </lineage>
</organism>
<dbReference type="CDD" id="cd00198">
    <property type="entry name" value="vWFA"/>
    <property type="match status" value="1"/>
</dbReference>
<dbReference type="InterPro" id="IPR036465">
    <property type="entry name" value="vWFA_dom_sf"/>
</dbReference>
<dbReference type="Gene3D" id="3.40.50.410">
    <property type="entry name" value="von Willebrand factor, type A domain"/>
    <property type="match status" value="1"/>
</dbReference>
<evidence type="ECO:0000313" key="3">
    <source>
        <dbReference type="Proteomes" id="UP000196027"/>
    </source>
</evidence>
<dbReference type="InterPro" id="IPR019303">
    <property type="entry name" value="vWA_TerF_C"/>
</dbReference>
<reference evidence="2 3" key="1">
    <citation type="submission" date="2017-05" db="EMBL/GenBank/DDBJ databases">
        <title>Genomic insights into alkan degradation activity of Oleiphilus messinensis.</title>
        <authorList>
            <person name="Kozyavkin S.A."/>
            <person name="Slesarev A.I."/>
            <person name="Golyshin P.N."/>
            <person name="Korzhenkov A."/>
            <person name="Golyshina O.N."/>
            <person name="Toshchakov S.V."/>
        </authorList>
    </citation>
    <scope>NUCLEOTIDE SEQUENCE [LARGE SCALE GENOMIC DNA]</scope>
    <source>
        <strain evidence="2 3">ME102</strain>
    </source>
</reference>
<protein>
    <submittedName>
        <fullName evidence="2">von Willebrand factor type A metal sensing stress response protein</fullName>
    </submittedName>
</protein>
<accession>A0A1Y0I9I8</accession>
<dbReference type="SMART" id="SM00327">
    <property type="entry name" value="VWA"/>
    <property type="match status" value="1"/>
</dbReference>
<dbReference type="RefSeq" id="WP_087461412.1">
    <property type="nucleotide sequence ID" value="NZ_CP021425.1"/>
</dbReference>
<proteinExistence type="predicted"/>
<keyword evidence="3" id="KW-1185">Reference proteome</keyword>
<gene>
    <name evidence="2" type="ORF">OLMES_2363</name>
</gene>
<dbReference type="SUPFAM" id="SSF53300">
    <property type="entry name" value="vWA-like"/>
    <property type="match status" value="1"/>
</dbReference>
<feature type="domain" description="VWFA" evidence="1">
    <location>
        <begin position="31"/>
        <end position="206"/>
    </location>
</feature>
<name>A0A1Y0I9I8_9GAMM</name>
<dbReference type="OrthoDB" id="5756874at2"/>
<dbReference type="Proteomes" id="UP000196027">
    <property type="component" value="Chromosome"/>
</dbReference>